<dbReference type="GO" id="GO:0045892">
    <property type="term" value="P:negative regulation of DNA-templated transcription"/>
    <property type="evidence" value="ECO:0007669"/>
    <property type="project" value="InterPro"/>
</dbReference>
<dbReference type="PANTHER" id="PTHR44749">
    <property type="entry name" value="SUPPRESSOR OF RPS4-RLD 1"/>
    <property type="match status" value="1"/>
</dbReference>
<evidence type="ECO:0000313" key="1">
    <source>
        <dbReference type="EMBL" id="KAH9300865.1"/>
    </source>
</evidence>
<dbReference type="InterPro" id="IPR011990">
    <property type="entry name" value="TPR-like_helical_dom_sf"/>
</dbReference>
<dbReference type="Gene3D" id="1.25.40.10">
    <property type="entry name" value="Tetratricopeptide repeat domain"/>
    <property type="match status" value="1"/>
</dbReference>
<accession>A0AA38FG13</accession>
<reference evidence="1 2" key="1">
    <citation type="journal article" date="2021" name="Nat. Plants">
        <title>The Taxus genome provides insights into paclitaxel biosynthesis.</title>
        <authorList>
            <person name="Xiong X."/>
            <person name="Gou J."/>
            <person name="Liao Q."/>
            <person name="Li Y."/>
            <person name="Zhou Q."/>
            <person name="Bi G."/>
            <person name="Li C."/>
            <person name="Du R."/>
            <person name="Wang X."/>
            <person name="Sun T."/>
            <person name="Guo L."/>
            <person name="Liang H."/>
            <person name="Lu P."/>
            <person name="Wu Y."/>
            <person name="Zhang Z."/>
            <person name="Ro D.K."/>
            <person name="Shang Y."/>
            <person name="Huang S."/>
            <person name="Yan J."/>
        </authorList>
    </citation>
    <scope>NUCLEOTIDE SEQUENCE [LARGE SCALE GENOMIC DNA]</scope>
    <source>
        <strain evidence="1">Ta-2019</strain>
    </source>
</reference>
<evidence type="ECO:0000313" key="2">
    <source>
        <dbReference type="Proteomes" id="UP000824469"/>
    </source>
</evidence>
<name>A0AA38FG13_TAXCH</name>
<gene>
    <name evidence="1" type="ORF">KI387_012448</name>
</gene>
<dbReference type="EMBL" id="JAHRHJ020000009">
    <property type="protein sequence ID" value="KAH9300865.1"/>
    <property type="molecule type" value="Genomic_DNA"/>
</dbReference>
<protein>
    <submittedName>
        <fullName evidence="1">Uncharacterized protein</fullName>
    </submittedName>
</protein>
<feature type="non-terminal residue" evidence="1">
    <location>
        <position position="1"/>
    </location>
</feature>
<sequence>MPDEILAKGMALYSQSERQALVKACISRDWSKAIRILNSIVEQSGSVQDICNRAFCYSKLELHKHVLKDCDKSLELDPYNLQACILK</sequence>
<dbReference type="AlphaFoldDB" id="A0AA38FG13"/>
<dbReference type="PANTHER" id="PTHR44749:SF1">
    <property type="entry name" value="TETRATRICOPEPTIDE-LIKE HELICAL DOMAIN-CONTAINING PROTEIN"/>
    <property type="match status" value="1"/>
</dbReference>
<organism evidence="1 2">
    <name type="scientific">Taxus chinensis</name>
    <name type="common">Chinese yew</name>
    <name type="synonym">Taxus wallichiana var. chinensis</name>
    <dbReference type="NCBI Taxonomy" id="29808"/>
    <lineage>
        <taxon>Eukaryota</taxon>
        <taxon>Viridiplantae</taxon>
        <taxon>Streptophyta</taxon>
        <taxon>Embryophyta</taxon>
        <taxon>Tracheophyta</taxon>
        <taxon>Spermatophyta</taxon>
        <taxon>Pinopsida</taxon>
        <taxon>Pinidae</taxon>
        <taxon>Conifers II</taxon>
        <taxon>Cupressales</taxon>
        <taxon>Taxaceae</taxon>
        <taxon>Taxus</taxon>
    </lineage>
</organism>
<comment type="caution">
    <text evidence="1">The sequence shown here is derived from an EMBL/GenBank/DDBJ whole genome shotgun (WGS) entry which is preliminary data.</text>
</comment>
<proteinExistence type="predicted"/>
<keyword evidence="2" id="KW-1185">Reference proteome</keyword>
<dbReference type="OMA" id="CISRDWS"/>
<dbReference type="SUPFAM" id="SSF48452">
    <property type="entry name" value="TPR-like"/>
    <property type="match status" value="1"/>
</dbReference>
<dbReference type="InterPro" id="IPR044650">
    <property type="entry name" value="SRFR1-like"/>
</dbReference>
<dbReference type="Proteomes" id="UP000824469">
    <property type="component" value="Unassembled WGS sequence"/>
</dbReference>